<keyword evidence="1" id="KW-1133">Transmembrane helix</keyword>
<protein>
    <recommendedName>
        <fullName evidence="2">DUF1616 domain-containing protein</fullName>
    </recommendedName>
</protein>
<dbReference type="Pfam" id="PF07760">
    <property type="entry name" value="DUF1616"/>
    <property type="match status" value="1"/>
</dbReference>
<name>A0A0F9P4E4_9ZZZZ</name>
<organism evidence="3">
    <name type="scientific">marine sediment metagenome</name>
    <dbReference type="NCBI Taxonomy" id="412755"/>
    <lineage>
        <taxon>unclassified sequences</taxon>
        <taxon>metagenomes</taxon>
        <taxon>ecological metagenomes</taxon>
    </lineage>
</organism>
<dbReference type="AlphaFoldDB" id="A0A0F9P4E4"/>
<comment type="caution">
    <text evidence="3">The sequence shown here is derived from an EMBL/GenBank/DDBJ whole genome shotgun (WGS) entry which is preliminary data.</text>
</comment>
<sequence>MREKNEENNLKKSYKQFGILLKISLIIGIVIVSGFIIYYILTPEPGYVTLGILNEDRRAENYPTEASVNETIFFYVTVGNYLNRDYSFRVEILKGDDNKTVVSSSGSINATSYFNTSKITLLHNQMWMSEMLNISFSQPGAKQRIIVEIWEIKNSGVEKYFNNLFLWLNITN</sequence>
<gene>
    <name evidence="3" type="ORF">LCGC14_1260010</name>
</gene>
<reference evidence="3" key="1">
    <citation type="journal article" date="2015" name="Nature">
        <title>Complex archaea that bridge the gap between prokaryotes and eukaryotes.</title>
        <authorList>
            <person name="Spang A."/>
            <person name="Saw J.H."/>
            <person name="Jorgensen S.L."/>
            <person name="Zaremba-Niedzwiedzka K."/>
            <person name="Martijn J."/>
            <person name="Lind A.E."/>
            <person name="van Eijk R."/>
            <person name="Schleper C."/>
            <person name="Guy L."/>
            <person name="Ettema T.J."/>
        </authorList>
    </citation>
    <scope>NUCLEOTIDE SEQUENCE</scope>
</reference>
<feature type="domain" description="DUF1616" evidence="2">
    <location>
        <begin position="15"/>
        <end position="147"/>
    </location>
</feature>
<evidence type="ECO:0000256" key="1">
    <source>
        <dbReference type="SAM" id="Phobius"/>
    </source>
</evidence>
<accession>A0A0F9P4E4</accession>
<feature type="transmembrane region" description="Helical" evidence="1">
    <location>
        <begin position="20"/>
        <end position="41"/>
    </location>
</feature>
<proteinExistence type="predicted"/>
<dbReference type="InterPro" id="IPR011674">
    <property type="entry name" value="DUF1616"/>
</dbReference>
<keyword evidence="1" id="KW-0472">Membrane</keyword>
<keyword evidence="1" id="KW-0812">Transmembrane</keyword>
<dbReference type="EMBL" id="LAZR01006974">
    <property type="protein sequence ID" value="KKM88317.1"/>
    <property type="molecule type" value="Genomic_DNA"/>
</dbReference>
<evidence type="ECO:0000259" key="2">
    <source>
        <dbReference type="Pfam" id="PF07760"/>
    </source>
</evidence>
<evidence type="ECO:0000313" key="3">
    <source>
        <dbReference type="EMBL" id="KKM88317.1"/>
    </source>
</evidence>